<protein>
    <submittedName>
        <fullName evidence="2">Uncharacterized protein</fullName>
    </submittedName>
</protein>
<gene>
    <name evidence="2" type="ORF">LCGC14_1149900</name>
</gene>
<dbReference type="AlphaFoldDB" id="A0A0F9MJ24"/>
<proteinExistence type="predicted"/>
<organism evidence="2">
    <name type="scientific">marine sediment metagenome</name>
    <dbReference type="NCBI Taxonomy" id="412755"/>
    <lineage>
        <taxon>unclassified sequences</taxon>
        <taxon>metagenomes</taxon>
        <taxon>ecological metagenomes</taxon>
    </lineage>
</organism>
<accession>A0A0F9MJ24</accession>
<comment type="caution">
    <text evidence="2">The sequence shown here is derived from an EMBL/GenBank/DDBJ whole genome shotgun (WGS) entry which is preliminary data.</text>
</comment>
<feature type="coiled-coil region" evidence="1">
    <location>
        <begin position="37"/>
        <end position="64"/>
    </location>
</feature>
<evidence type="ECO:0000313" key="2">
    <source>
        <dbReference type="EMBL" id="KKM99251.1"/>
    </source>
</evidence>
<sequence length="87" mass="10026">MADTYKVLTKDNEVKNIEDVAVMRADEKYNDSELLSLSILGNRCKKLTARISEAEERIVEYKDYLEDYASYVGPVRHEAGKVKLRKV</sequence>
<dbReference type="EMBL" id="LAZR01005520">
    <property type="protein sequence ID" value="KKM99251.1"/>
    <property type="molecule type" value="Genomic_DNA"/>
</dbReference>
<evidence type="ECO:0000256" key="1">
    <source>
        <dbReference type="SAM" id="Coils"/>
    </source>
</evidence>
<keyword evidence="1" id="KW-0175">Coiled coil</keyword>
<name>A0A0F9MJ24_9ZZZZ</name>
<reference evidence="2" key="1">
    <citation type="journal article" date="2015" name="Nature">
        <title>Complex archaea that bridge the gap between prokaryotes and eukaryotes.</title>
        <authorList>
            <person name="Spang A."/>
            <person name="Saw J.H."/>
            <person name="Jorgensen S.L."/>
            <person name="Zaremba-Niedzwiedzka K."/>
            <person name="Martijn J."/>
            <person name="Lind A.E."/>
            <person name="van Eijk R."/>
            <person name="Schleper C."/>
            <person name="Guy L."/>
            <person name="Ettema T.J."/>
        </authorList>
    </citation>
    <scope>NUCLEOTIDE SEQUENCE</scope>
</reference>